<dbReference type="AlphaFoldDB" id="A0A1M6UG48"/>
<dbReference type="STRING" id="169427.SAMN05192548_103260"/>
<evidence type="ECO:0000313" key="2">
    <source>
        <dbReference type="EMBL" id="SHK68194.1"/>
    </source>
</evidence>
<organism evidence="2 3">
    <name type="scientific">Paraburkholderia terricola</name>
    <dbReference type="NCBI Taxonomy" id="169427"/>
    <lineage>
        <taxon>Bacteria</taxon>
        <taxon>Pseudomonadati</taxon>
        <taxon>Pseudomonadota</taxon>
        <taxon>Betaproteobacteria</taxon>
        <taxon>Burkholderiales</taxon>
        <taxon>Burkholderiaceae</taxon>
        <taxon>Paraburkholderia</taxon>
    </lineage>
</organism>
<proteinExistence type="predicted"/>
<dbReference type="Pfam" id="PF09361">
    <property type="entry name" value="Phasin_2"/>
    <property type="match status" value="1"/>
</dbReference>
<dbReference type="InterPro" id="IPR018968">
    <property type="entry name" value="Phasin"/>
</dbReference>
<evidence type="ECO:0000259" key="1">
    <source>
        <dbReference type="Pfam" id="PF09361"/>
    </source>
</evidence>
<dbReference type="NCBIfam" id="TIGR01841">
    <property type="entry name" value="phasin"/>
    <property type="match status" value="1"/>
</dbReference>
<reference evidence="2 3" key="1">
    <citation type="submission" date="2016-11" db="EMBL/GenBank/DDBJ databases">
        <authorList>
            <person name="Jaros S."/>
            <person name="Januszkiewicz K."/>
            <person name="Wedrychowicz H."/>
        </authorList>
    </citation>
    <scope>NUCLEOTIDE SEQUENCE [LARGE SCALE GENOMIC DNA]</scope>
    <source>
        <strain evidence="2 3">LMG 20594</strain>
    </source>
</reference>
<feature type="domain" description="Phasin" evidence="1">
    <location>
        <begin position="7"/>
        <end position="103"/>
    </location>
</feature>
<name>A0A1M6UG48_9BURK</name>
<accession>A0A1M6UG48</accession>
<dbReference type="Proteomes" id="UP000184395">
    <property type="component" value="Unassembled WGS sequence"/>
</dbReference>
<sequence length="172" mass="18363">MTSQISQQLVDTQSAGIAAFGDFAQRAFEGFEKVTQLNVQAIKTSLAERQAIVSEALSPASPFDLFLLQTQLTEAAATKAKAYMTHLGEIVAQNQLELIATARQGFANYAREFEAWISAAGDDAQQTGADAAYPMLPSATAISETEQQTDVAILDSTGNVVSGRGSRRRSTN</sequence>
<dbReference type="RefSeq" id="WP_159442588.1">
    <property type="nucleotide sequence ID" value="NZ_CADFGY010000022.1"/>
</dbReference>
<evidence type="ECO:0000313" key="3">
    <source>
        <dbReference type="Proteomes" id="UP000184395"/>
    </source>
</evidence>
<gene>
    <name evidence="2" type="ORF">SAMN05192548_103260</name>
</gene>
<protein>
    <submittedName>
        <fullName evidence="2">Phasin family protein</fullName>
    </submittedName>
</protein>
<dbReference type="InterPro" id="IPR010127">
    <property type="entry name" value="Phasin_subfam-1"/>
</dbReference>
<dbReference type="EMBL" id="FRAB01000032">
    <property type="protein sequence ID" value="SHK68194.1"/>
    <property type="molecule type" value="Genomic_DNA"/>
</dbReference>
<dbReference type="OrthoDB" id="5298576at2"/>